<organism evidence="2 3">
    <name type="scientific">Claviceps humidiphila</name>
    <dbReference type="NCBI Taxonomy" id="1294629"/>
    <lineage>
        <taxon>Eukaryota</taxon>
        <taxon>Fungi</taxon>
        <taxon>Dikarya</taxon>
        <taxon>Ascomycota</taxon>
        <taxon>Pezizomycotina</taxon>
        <taxon>Sordariomycetes</taxon>
        <taxon>Hypocreomycetidae</taxon>
        <taxon>Hypocreales</taxon>
        <taxon>Clavicipitaceae</taxon>
        <taxon>Claviceps</taxon>
    </lineage>
</organism>
<proteinExistence type="predicted"/>
<evidence type="ECO:0000256" key="1">
    <source>
        <dbReference type="SAM" id="SignalP"/>
    </source>
</evidence>
<reference evidence="2 3" key="1">
    <citation type="journal article" date="2020" name="bioRxiv">
        <title>Whole genome comparisons of ergot fungi reveals the divergence and evolution of species within the genus Claviceps are the result of varying mechanisms driving genome evolution and host range expansion.</title>
        <authorList>
            <person name="Wyka S.A."/>
            <person name="Mondo S.J."/>
            <person name="Liu M."/>
            <person name="Dettman J."/>
            <person name="Nalam V."/>
            <person name="Broders K.D."/>
        </authorList>
    </citation>
    <scope>NUCLEOTIDE SEQUENCE [LARGE SCALE GENOMIC DNA]</scope>
    <source>
        <strain evidence="2 3">LM576</strain>
    </source>
</reference>
<gene>
    <name evidence="2" type="ORF">E4U13_007744</name>
</gene>
<name>A0A9P7Q8L5_9HYPO</name>
<dbReference type="EMBL" id="SRQM01000008">
    <property type="protein sequence ID" value="KAG6123310.1"/>
    <property type="molecule type" value="Genomic_DNA"/>
</dbReference>
<evidence type="ECO:0000313" key="2">
    <source>
        <dbReference type="EMBL" id="KAG6123310.1"/>
    </source>
</evidence>
<protein>
    <submittedName>
        <fullName evidence="2">Uncharacterized protein</fullName>
    </submittedName>
</protein>
<evidence type="ECO:0000313" key="3">
    <source>
        <dbReference type="Proteomes" id="UP000732380"/>
    </source>
</evidence>
<keyword evidence="3" id="KW-1185">Reference proteome</keyword>
<accession>A0A9P7Q8L5</accession>
<keyword evidence="1" id="KW-0732">Signal</keyword>
<feature type="signal peptide" evidence="1">
    <location>
        <begin position="1"/>
        <end position="16"/>
    </location>
</feature>
<sequence length="129" mass="14141">MKLACVVAALASAAAARSVPPHEERREIGVSVLLCTGDNASGSCTRREYPLAQCQQLPADLYQNTRTFAVESHDVECMPRLVNCGGVCMSPTGCTLGAVDDNYKHKWDLQAIGWDKYIRSFDCRMKTKA</sequence>
<comment type="caution">
    <text evidence="2">The sequence shown here is derived from an EMBL/GenBank/DDBJ whole genome shotgun (WGS) entry which is preliminary data.</text>
</comment>
<dbReference type="AlphaFoldDB" id="A0A9P7Q8L5"/>
<dbReference type="Proteomes" id="UP000732380">
    <property type="component" value="Unassembled WGS sequence"/>
</dbReference>
<feature type="chain" id="PRO_5040282605" evidence="1">
    <location>
        <begin position="17"/>
        <end position="129"/>
    </location>
</feature>